<organism evidence="1 2">
    <name type="scientific">Chitinasiproducens palmae</name>
    <dbReference type="NCBI Taxonomy" id="1770053"/>
    <lineage>
        <taxon>Bacteria</taxon>
        <taxon>Pseudomonadati</taxon>
        <taxon>Pseudomonadota</taxon>
        <taxon>Betaproteobacteria</taxon>
        <taxon>Burkholderiales</taxon>
        <taxon>Burkholderiaceae</taxon>
        <taxon>Chitinasiproducens</taxon>
    </lineage>
</organism>
<dbReference type="RefSeq" id="WP_211435350.1">
    <property type="nucleotide sequence ID" value="NZ_FNLO01000007.1"/>
</dbReference>
<dbReference type="Pfam" id="PF20901">
    <property type="entry name" value="Sf6_terminase"/>
    <property type="match status" value="1"/>
</dbReference>
<dbReference type="EMBL" id="FNLO01000007">
    <property type="protein sequence ID" value="SDV49205.1"/>
    <property type="molecule type" value="Genomic_DNA"/>
</dbReference>
<dbReference type="Proteomes" id="UP000243719">
    <property type="component" value="Unassembled WGS sequence"/>
</dbReference>
<evidence type="ECO:0000313" key="2">
    <source>
        <dbReference type="Proteomes" id="UP000243719"/>
    </source>
</evidence>
<evidence type="ECO:0008006" key="3">
    <source>
        <dbReference type="Google" id="ProtNLM"/>
    </source>
</evidence>
<dbReference type="STRING" id="1770053.SAMN05216551_107150"/>
<accession>A0A1H2PQT9</accession>
<reference evidence="2" key="1">
    <citation type="submission" date="2016-09" db="EMBL/GenBank/DDBJ databases">
        <authorList>
            <person name="Varghese N."/>
            <person name="Submissions S."/>
        </authorList>
    </citation>
    <scope>NUCLEOTIDE SEQUENCE [LARGE SCALE GENOMIC DNA]</scope>
    <source>
        <strain evidence="2">JS23</strain>
    </source>
</reference>
<proteinExistence type="predicted"/>
<evidence type="ECO:0000313" key="1">
    <source>
        <dbReference type="EMBL" id="SDV49205.1"/>
    </source>
</evidence>
<gene>
    <name evidence="1" type="ORF">SAMN05216551_107150</name>
</gene>
<dbReference type="InterPro" id="IPR048683">
    <property type="entry name" value="Sf6_terminase"/>
</dbReference>
<protein>
    <recommendedName>
        <fullName evidence="3">Terminase small subunit protein</fullName>
    </recommendedName>
</protein>
<dbReference type="AlphaFoldDB" id="A0A1H2PQT9"/>
<dbReference type="Gene3D" id="1.10.10.60">
    <property type="entry name" value="Homeodomain-like"/>
    <property type="match status" value="1"/>
</dbReference>
<name>A0A1H2PQT9_9BURK</name>
<keyword evidence="2" id="KW-1185">Reference proteome</keyword>
<sequence length="156" mass="17646">MTTSKRSAGRPSKYTEAIVDEICMRMADGESLRRICRDEGMPAASTVLLWRSERSGFAERYARAREAQAQLLFDEILEIADNTSNDTVPKVDKEGNEYGEMPNAEWIARSRLRVDARKWYLSKVLPKVYGDKLELAGDKESPLTVVVQNLSEATKE</sequence>